<sequence length="184" mass="19928">MVARPVDGSSAEAGFARDMQTHHLQGAEMALLIRDRTEDDEVRYLATDLLLTQQQQSGQLFGWLNIWGLPQASTGEAMQWMTAPLEGSGHEQMPDHGTSADGSMLMPGLATPAQIAELTAATGAAADALFLELMITHHEGALTMSDAVLERGEDPMVLTFAEVVSTSQRLEIAQMRDMLDARHP</sequence>
<dbReference type="InterPro" id="IPR012347">
    <property type="entry name" value="Ferritin-like"/>
</dbReference>
<proteinExistence type="predicted"/>
<name>A0A9X2DWK8_9MICO</name>
<dbReference type="RefSeq" id="WP_251943881.1">
    <property type="nucleotide sequence ID" value="NZ_JAMRYM010000007.1"/>
</dbReference>
<dbReference type="Proteomes" id="UP001155240">
    <property type="component" value="Unassembled WGS sequence"/>
</dbReference>
<comment type="caution">
    <text evidence="2">The sequence shown here is derived from an EMBL/GenBank/DDBJ whole genome shotgun (WGS) entry which is preliminary data.</text>
</comment>
<dbReference type="Gene3D" id="1.20.1260.10">
    <property type="match status" value="1"/>
</dbReference>
<evidence type="ECO:0000313" key="3">
    <source>
        <dbReference type="Proteomes" id="UP001155240"/>
    </source>
</evidence>
<evidence type="ECO:0000259" key="1">
    <source>
        <dbReference type="Pfam" id="PF03713"/>
    </source>
</evidence>
<dbReference type="AlphaFoldDB" id="A0A9X2DWK8"/>
<keyword evidence="3" id="KW-1185">Reference proteome</keyword>
<dbReference type="Pfam" id="PF03713">
    <property type="entry name" value="DUF305"/>
    <property type="match status" value="1"/>
</dbReference>
<dbReference type="PANTHER" id="PTHR36933:SF1">
    <property type="entry name" value="SLL0788 PROTEIN"/>
    <property type="match status" value="1"/>
</dbReference>
<reference evidence="2" key="1">
    <citation type="submission" date="2022-06" db="EMBL/GenBank/DDBJ databases">
        <title>Whole genome shotgun sequencing (WGS) of Rathayibacter sp. ZW T2_19, isolated from stored onions (Allium cepa).</title>
        <authorList>
            <person name="Stoll D.A."/>
            <person name="Huch M."/>
        </authorList>
    </citation>
    <scope>NUCLEOTIDE SEQUENCE</scope>
    <source>
        <strain evidence="2">ZW T2_19</strain>
    </source>
</reference>
<organism evidence="2 3">
    <name type="scientific">Rathayibacter rubneri</name>
    <dbReference type="NCBI Taxonomy" id="2950106"/>
    <lineage>
        <taxon>Bacteria</taxon>
        <taxon>Bacillati</taxon>
        <taxon>Actinomycetota</taxon>
        <taxon>Actinomycetes</taxon>
        <taxon>Micrococcales</taxon>
        <taxon>Microbacteriaceae</taxon>
        <taxon>Rathayibacter</taxon>
    </lineage>
</organism>
<dbReference type="InterPro" id="IPR005183">
    <property type="entry name" value="DUF305_CopM-like"/>
</dbReference>
<feature type="domain" description="DUF305" evidence="1">
    <location>
        <begin position="12"/>
        <end position="179"/>
    </location>
</feature>
<evidence type="ECO:0000313" key="2">
    <source>
        <dbReference type="EMBL" id="MCM6761556.1"/>
    </source>
</evidence>
<dbReference type="PANTHER" id="PTHR36933">
    <property type="entry name" value="SLL0788 PROTEIN"/>
    <property type="match status" value="1"/>
</dbReference>
<dbReference type="EMBL" id="JAMRYM010000007">
    <property type="protein sequence ID" value="MCM6761556.1"/>
    <property type="molecule type" value="Genomic_DNA"/>
</dbReference>
<accession>A0A9X2DWK8</accession>
<gene>
    <name evidence="2" type="ORF">NB037_03905</name>
</gene>
<protein>
    <submittedName>
        <fullName evidence="2">DUF305 domain-containing protein</fullName>
    </submittedName>
</protein>